<keyword evidence="2" id="KW-1133">Transmembrane helix</keyword>
<proteinExistence type="predicted"/>
<evidence type="ECO:0000313" key="3">
    <source>
        <dbReference type="EMBL" id="MBM7817060.1"/>
    </source>
</evidence>
<organism evidence="3 4">
    <name type="scientific">Brevibacterium paucivorans</name>
    <dbReference type="NCBI Taxonomy" id="170994"/>
    <lineage>
        <taxon>Bacteria</taxon>
        <taxon>Bacillati</taxon>
        <taxon>Actinomycetota</taxon>
        <taxon>Actinomycetes</taxon>
        <taxon>Micrococcales</taxon>
        <taxon>Brevibacteriaceae</taxon>
        <taxon>Brevibacterium</taxon>
    </lineage>
</organism>
<name>A0ABS2SMW5_9MICO</name>
<feature type="region of interest" description="Disordered" evidence="1">
    <location>
        <begin position="1"/>
        <end position="28"/>
    </location>
</feature>
<comment type="caution">
    <text evidence="3">The sequence shown here is derived from an EMBL/GenBank/DDBJ whole genome shotgun (WGS) entry which is preliminary data.</text>
</comment>
<feature type="transmembrane region" description="Helical" evidence="2">
    <location>
        <begin position="58"/>
        <end position="79"/>
    </location>
</feature>
<protein>
    <submittedName>
        <fullName evidence="3">Fatty acid desaturase</fullName>
    </submittedName>
</protein>
<dbReference type="RefSeq" id="WP_204515706.1">
    <property type="nucleotide sequence ID" value="NZ_JAFBCP010000001.1"/>
</dbReference>
<keyword evidence="2" id="KW-0812">Transmembrane</keyword>
<evidence type="ECO:0000256" key="2">
    <source>
        <dbReference type="SAM" id="Phobius"/>
    </source>
</evidence>
<keyword evidence="2" id="KW-0472">Membrane</keyword>
<dbReference type="Proteomes" id="UP000809290">
    <property type="component" value="Unassembled WGS sequence"/>
</dbReference>
<dbReference type="EMBL" id="JAFBCP010000001">
    <property type="protein sequence ID" value="MBM7817060.1"/>
    <property type="molecule type" value="Genomic_DNA"/>
</dbReference>
<evidence type="ECO:0000256" key="1">
    <source>
        <dbReference type="SAM" id="MobiDB-lite"/>
    </source>
</evidence>
<accession>A0ABS2SMW5</accession>
<feature type="transmembrane region" description="Helical" evidence="2">
    <location>
        <begin position="34"/>
        <end position="52"/>
    </location>
</feature>
<sequence length="83" mass="8948">MAYSENDYRIVDEPAPHRASEAPVEKRSASTTRVTLWVLVLVGLVANAATTFSGLHPVVSALIGVATLACIVLLVLNYVKNRK</sequence>
<gene>
    <name evidence="3" type="ORF">JOE56_001754</name>
</gene>
<keyword evidence="4" id="KW-1185">Reference proteome</keyword>
<evidence type="ECO:0000313" key="4">
    <source>
        <dbReference type="Proteomes" id="UP000809290"/>
    </source>
</evidence>
<reference evidence="3 4" key="1">
    <citation type="submission" date="2021-01" db="EMBL/GenBank/DDBJ databases">
        <title>Sequencing the genomes of 1000 actinobacteria strains.</title>
        <authorList>
            <person name="Klenk H.-P."/>
        </authorList>
    </citation>
    <scope>NUCLEOTIDE SEQUENCE [LARGE SCALE GENOMIC DNA]</scope>
    <source>
        <strain evidence="3 4">DSM 13657</strain>
    </source>
</reference>